<feature type="region of interest" description="Disordered" evidence="1">
    <location>
        <begin position="1"/>
        <end position="20"/>
    </location>
</feature>
<sequence>MSQTNNNLRAPTVDDAPLDILDPQTLPPGGATVRIKPWVPMKFRDHVFLFVGDTYTDDLPISAGAVGNDVVFKVDASEFVADENDIVPIRYEVQLHQSTREPSDILDLKLQTGFDADATLDLSTENYVVSVDKPPLAPPPAARMTRKATWGQAPYTYDSTDPLIASADARSGEITALRNGACRIRATDSQNQSREYPLTVKGIQEVHFLSASADWEGMTRICTAAKLQPITLAQSKRLWTLYFPDSGPVADFLEWLNYPVWTADVLGADTAWTYDLNGSSVNDNATSQDTASFWQVLGVSQT</sequence>
<reference evidence="2 3" key="1">
    <citation type="submission" date="2018-03" db="EMBL/GenBank/DDBJ databases">
        <title>Complete genome sequence of Pseudomonas fluorescens sp. G7.</title>
        <authorList>
            <person name="Gao C.-H."/>
            <person name="Li Z."/>
            <person name="Cai P."/>
        </authorList>
    </citation>
    <scope>NUCLEOTIDE SEQUENCE [LARGE SCALE GENOMIC DNA]</scope>
    <source>
        <strain evidence="2 3">G7</strain>
    </source>
</reference>
<dbReference type="RefSeq" id="WP_169429344.1">
    <property type="nucleotide sequence ID" value="NZ_CP027561.1"/>
</dbReference>
<organism evidence="2 3">
    <name type="scientific">Pseudomonas fluorescens</name>
    <dbReference type="NCBI Taxonomy" id="294"/>
    <lineage>
        <taxon>Bacteria</taxon>
        <taxon>Pseudomonadati</taxon>
        <taxon>Pseudomonadota</taxon>
        <taxon>Gammaproteobacteria</taxon>
        <taxon>Pseudomonadales</taxon>
        <taxon>Pseudomonadaceae</taxon>
        <taxon>Pseudomonas</taxon>
    </lineage>
</organism>
<evidence type="ECO:0000256" key="1">
    <source>
        <dbReference type="SAM" id="MobiDB-lite"/>
    </source>
</evidence>
<dbReference type="AlphaFoldDB" id="A0A7Z3C2U8"/>
<dbReference type="Gene3D" id="2.60.40.1080">
    <property type="match status" value="1"/>
</dbReference>
<dbReference type="Proteomes" id="UP000501669">
    <property type="component" value="Chromosome"/>
</dbReference>
<proteinExistence type="predicted"/>
<evidence type="ECO:0000313" key="2">
    <source>
        <dbReference type="EMBL" id="QJP94463.1"/>
    </source>
</evidence>
<protein>
    <recommendedName>
        <fullName evidence="4">BIG2 domain-containing protein</fullName>
    </recommendedName>
</protein>
<evidence type="ECO:0000313" key="3">
    <source>
        <dbReference type="Proteomes" id="UP000501669"/>
    </source>
</evidence>
<accession>A0A7Z3C2U8</accession>
<dbReference type="EMBL" id="CP027561">
    <property type="protein sequence ID" value="QJP94463.1"/>
    <property type="molecule type" value="Genomic_DNA"/>
</dbReference>
<gene>
    <name evidence="2" type="ORF">C6Y56_07555</name>
</gene>
<name>A0A7Z3C2U8_PSEFL</name>
<dbReference type="InterPro" id="IPR008964">
    <property type="entry name" value="Invasin/intimin_cell_adhesion"/>
</dbReference>
<evidence type="ECO:0008006" key="4">
    <source>
        <dbReference type="Google" id="ProtNLM"/>
    </source>
</evidence>
<dbReference type="SUPFAM" id="SSF49373">
    <property type="entry name" value="Invasin/intimin cell-adhesion fragments"/>
    <property type="match status" value="1"/>
</dbReference>